<comment type="caution">
    <text evidence="1">The sequence shown here is derived from an EMBL/GenBank/DDBJ whole genome shotgun (WGS) entry which is preliminary data.</text>
</comment>
<dbReference type="EMBL" id="BDJK01000009">
    <property type="protein sequence ID" value="GAV22123.1"/>
    <property type="molecule type" value="Genomic_DNA"/>
</dbReference>
<proteinExistence type="predicted"/>
<dbReference type="InterPro" id="IPR007546">
    <property type="entry name" value="DUF503"/>
</dbReference>
<evidence type="ECO:0000313" key="2">
    <source>
        <dbReference type="Proteomes" id="UP000187485"/>
    </source>
</evidence>
<dbReference type="OrthoDB" id="9809023at2"/>
<dbReference type="Pfam" id="PF04456">
    <property type="entry name" value="DUF503"/>
    <property type="match status" value="1"/>
</dbReference>
<dbReference type="Gene3D" id="3.30.70.1120">
    <property type="entry name" value="TT1725-like"/>
    <property type="match status" value="1"/>
</dbReference>
<sequence>MIIGVLTLELYIPQSQSLKEKRMVLKSITEKIKYHYNVSIAEVGNQNLWQRSTLALAAVSLKKDDLEKVFGKIENLIEQNGNVLITERVKEFI</sequence>
<dbReference type="STRING" id="870242.cpu_06330"/>
<evidence type="ECO:0000313" key="1">
    <source>
        <dbReference type="EMBL" id="GAV22123.1"/>
    </source>
</evidence>
<gene>
    <name evidence="1" type="ORF">cpu_06330</name>
</gene>
<dbReference type="Proteomes" id="UP000187485">
    <property type="component" value="Unassembled WGS sequence"/>
</dbReference>
<dbReference type="SUPFAM" id="SSF103007">
    <property type="entry name" value="Hypothetical protein TT1725"/>
    <property type="match status" value="1"/>
</dbReference>
<dbReference type="RefSeq" id="WP_075858579.1">
    <property type="nucleotide sequence ID" value="NZ_BDJK01000009.1"/>
</dbReference>
<dbReference type="PANTHER" id="PTHR36441">
    <property type="entry name" value="HYPOTHETICAL CYTOSOLIC PROTEIN"/>
    <property type="match status" value="1"/>
</dbReference>
<accession>A0A1L8CT89</accession>
<protein>
    <recommendedName>
        <fullName evidence="3">DUF503 domain-containing protein</fullName>
    </recommendedName>
</protein>
<dbReference type="InterPro" id="IPR036746">
    <property type="entry name" value="TT1725-like_sf"/>
</dbReference>
<reference evidence="2" key="1">
    <citation type="submission" date="2016-12" db="EMBL/GenBank/DDBJ databases">
        <title>Draft Genome Sequences od Carboxydothermus pertinax and islandicus, Hydrogenogenic Carboxydotrophic Bacteria.</title>
        <authorList>
            <person name="Fukuyama Y."/>
            <person name="Ohmae K."/>
            <person name="Yoneda Y."/>
            <person name="Yoshida T."/>
            <person name="Sako Y."/>
        </authorList>
    </citation>
    <scope>NUCLEOTIDE SEQUENCE [LARGE SCALE GENOMIC DNA]</scope>
    <source>
        <strain evidence="2">Ug1</strain>
    </source>
</reference>
<dbReference type="AlphaFoldDB" id="A0A1L8CT89"/>
<evidence type="ECO:0008006" key="3">
    <source>
        <dbReference type="Google" id="ProtNLM"/>
    </source>
</evidence>
<name>A0A1L8CT89_9THEO</name>
<organism evidence="1 2">
    <name type="scientific">Carboxydothermus pertinax</name>
    <dbReference type="NCBI Taxonomy" id="870242"/>
    <lineage>
        <taxon>Bacteria</taxon>
        <taxon>Bacillati</taxon>
        <taxon>Bacillota</taxon>
        <taxon>Clostridia</taxon>
        <taxon>Thermoanaerobacterales</taxon>
        <taxon>Thermoanaerobacteraceae</taxon>
        <taxon>Carboxydothermus</taxon>
    </lineage>
</organism>
<dbReference type="PANTHER" id="PTHR36441:SF1">
    <property type="entry name" value="DUF503 DOMAIN-CONTAINING PROTEIN"/>
    <property type="match status" value="1"/>
</dbReference>
<keyword evidence="2" id="KW-1185">Reference proteome</keyword>